<keyword evidence="2 3" id="KW-0808">Transferase</keyword>
<dbReference type="KEGG" id="vzi:G5S32_06545"/>
<dbReference type="SUPFAM" id="SSF100950">
    <property type="entry name" value="NagB/RpiA/CoA transferase-like"/>
    <property type="match status" value="1"/>
</dbReference>
<dbReference type="SMART" id="SM00882">
    <property type="entry name" value="CoA_trans"/>
    <property type="match status" value="1"/>
</dbReference>
<dbReference type="InterPro" id="IPR037171">
    <property type="entry name" value="NagB/RpiA_transferase-like"/>
</dbReference>
<dbReference type="InterPro" id="IPR012792">
    <property type="entry name" value="3-oxoacid_CoA-transf_A"/>
</dbReference>
<evidence type="ECO:0000256" key="1">
    <source>
        <dbReference type="ARBA" id="ARBA00005612"/>
    </source>
</evidence>
<dbReference type="EMBL" id="CP049331">
    <property type="protein sequence ID" value="QIH41663.1"/>
    <property type="molecule type" value="Genomic_DNA"/>
</dbReference>
<evidence type="ECO:0000256" key="2">
    <source>
        <dbReference type="ARBA" id="ARBA00022679"/>
    </source>
</evidence>
<dbReference type="InterPro" id="IPR004165">
    <property type="entry name" value="CoA_trans_fam_I"/>
</dbReference>
<dbReference type="PANTHER" id="PTHR13707:SF60">
    <property type="entry name" value="ACETATE COA-TRANSFERASE SUBUNIT ALPHA"/>
    <property type="match status" value="1"/>
</dbReference>
<dbReference type="PANTHER" id="PTHR13707">
    <property type="entry name" value="KETOACID-COENZYME A TRANSFERASE"/>
    <property type="match status" value="1"/>
</dbReference>
<sequence>MLKKEILSAQQATTKLRNGMTIMVGGFMTVGTPEKLIDAIAHSSIKGLTVICNDAGLPGKGVGKLIENGQVSKLIASHIGLNRIAGEKMNSGEMEVDLIPQGTLAERIRSGGAGLGGVLTKTGLNTLVEEGKQKVIVNGEEFLLEEPLKADIALLKSSITDVYGNTSFNKTTANFNPVMATAGKLVFVEPDSLVEPNEVNPNLFTLPSVLIDYIVR</sequence>
<reference evidence="3 4" key="1">
    <citation type="submission" date="2020-02" db="EMBL/GenBank/DDBJ databases">
        <title>A complete genome of a marine bacterium Vibrio sp. ZWAL4003 isolated from the mangrove sediment with the ability to degrade polysaccharides.</title>
        <authorList>
            <person name="Wu J."/>
            <person name="Qu W."/>
            <person name="Zeng R."/>
        </authorList>
    </citation>
    <scope>NUCLEOTIDE SEQUENCE [LARGE SCALE GENOMIC DNA]</scope>
    <source>
        <strain evidence="3 4">ZWAL4003</strain>
    </source>
</reference>
<dbReference type="Pfam" id="PF01144">
    <property type="entry name" value="CoA_trans"/>
    <property type="match status" value="1"/>
</dbReference>
<protein>
    <submittedName>
        <fullName evidence="3">CoA transferase subunit A</fullName>
    </submittedName>
</protein>
<evidence type="ECO:0000313" key="4">
    <source>
        <dbReference type="Proteomes" id="UP000503003"/>
    </source>
</evidence>
<dbReference type="GO" id="GO:0008410">
    <property type="term" value="F:CoA-transferase activity"/>
    <property type="evidence" value="ECO:0007669"/>
    <property type="project" value="InterPro"/>
</dbReference>
<keyword evidence="4" id="KW-1185">Reference proteome</keyword>
<dbReference type="RefSeq" id="WP_165311253.1">
    <property type="nucleotide sequence ID" value="NZ_CP049331.1"/>
</dbReference>
<dbReference type="PROSITE" id="PS01273">
    <property type="entry name" value="COA_TRANSF_1"/>
    <property type="match status" value="1"/>
</dbReference>
<organism evidence="3 4">
    <name type="scientific">Vibrio ziniensis</name>
    <dbReference type="NCBI Taxonomy" id="2711221"/>
    <lineage>
        <taxon>Bacteria</taxon>
        <taxon>Pseudomonadati</taxon>
        <taxon>Pseudomonadota</taxon>
        <taxon>Gammaproteobacteria</taxon>
        <taxon>Vibrionales</taxon>
        <taxon>Vibrionaceae</taxon>
        <taxon>Vibrio</taxon>
    </lineage>
</organism>
<dbReference type="Gene3D" id="3.40.1080.10">
    <property type="entry name" value="Glutaconate Coenzyme A-transferase"/>
    <property type="match status" value="1"/>
</dbReference>
<accession>A0A6G7CHX7</accession>
<comment type="similarity">
    <text evidence="1">Belongs to the 3-oxoacid CoA-transferase subunit A family.</text>
</comment>
<name>A0A6G7CHX7_9VIBR</name>
<dbReference type="AlphaFoldDB" id="A0A6G7CHX7"/>
<dbReference type="NCBIfam" id="TIGR02429">
    <property type="entry name" value="pcaI_scoA_fam"/>
    <property type="match status" value="1"/>
</dbReference>
<dbReference type="Proteomes" id="UP000503003">
    <property type="component" value="Chromosome 1"/>
</dbReference>
<evidence type="ECO:0000313" key="3">
    <source>
        <dbReference type="EMBL" id="QIH41663.1"/>
    </source>
</evidence>
<proteinExistence type="inferred from homology"/>
<gene>
    <name evidence="3" type="ORF">G5S32_06545</name>
</gene>
<dbReference type="InterPro" id="IPR004163">
    <property type="entry name" value="CoA_transf_BS"/>
</dbReference>